<accession>A0ABY2J4C3</accession>
<dbReference type="RefSeq" id="WP_134362694.1">
    <property type="nucleotide sequence ID" value="NZ_SOGJ01000012.1"/>
</dbReference>
<comment type="similarity">
    <text evidence="1">Belongs to the RuvC family.</text>
</comment>
<keyword evidence="4" id="KW-0238">DNA-binding</keyword>
<dbReference type="Pfam" id="PF02075">
    <property type="entry name" value="RuvC"/>
    <property type="match status" value="1"/>
</dbReference>
<keyword evidence="3" id="KW-0460">Magnesium</keyword>
<evidence type="ECO:0000256" key="4">
    <source>
        <dbReference type="ARBA" id="ARBA00023125"/>
    </source>
</evidence>
<evidence type="ECO:0008006" key="9">
    <source>
        <dbReference type="Google" id="ProtNLM"/>
    </source>
</evidence>
<evidence type="ECO:0000256" key="5">
    <source>
        <dbReference type="ARBA" id="ARBA00023172"/>
    </source>
</evidence>
<proteinExistence type="inferred from homology"/>
<dbReference type="PRINTS" id="PR00696">
    <property type="entry name" value="RSOLVASERUVC"/>
</dbReference>
<keyword evidence="8" id="KW-1185">Reference proteome</keyword>
<sequence length="196" mass="20888">MSALGSIDGLTAAIHAAPERRDWVIGLDLSLTGTGWAIYGTDGFRTGLIKSTGKKGTSLLERWCRLYDITVQIMEVVPRGALVVIEQPAYSQTGGSHHDRSGLWWMVVQDAMQARHNVVEVTPGGLKKYATGKGNASKDQVLASVVKRYANADVTDNNVADAVVLAAMGARSLGVITEAALPVLNRAAMDAVRWAA</sequence>
<gene>
    <name evidence="7" type="ORF">E3O65_05290</name>
</gene>
<keyword evidence="6" id="KW-0234">DNA repair</keyword>
<comment type="caution">
    <text evidence="7">The sequence shown here is derived from an EMBL/GenBank/DDBJ whole genome shotgun (WGS) entry which is preliminary data.</text>
</comment>
<evidence type="ECO:0000256" key="6">
    <source>
        <dbReference type="ARBA" id="ARBA00023204"/>
    </source>
</evidence>
<reference evidence="7 8" key="1">
    <citation type="submission" date="2019-03" db="EMBL/GenBank/DDBJ databases">
        <title>Genomics of glacier-inhabiting Cryobacterium strains.</title>
        <authorList>
            <person name="Liu Q."/>
            <person name="Xin Y.-H."/>
        </authorList>
    </citation>
    <scope>NUCLEOTIDE SEQUENCE [LARGE SCALE GENOMIC DNA]</scope>
    <source>
        <strain evidence="7 8">TMT4-23</strain>
    </source>
</reference>
<keyword evidence="5" id="KW-0233">DNA recombination</keyword>
<dbReference type="Gene3D" id="3.30.420.10">
    <property type="entry name" value="Ribonuclease H-like superfamily/Ribonuclease H"/>
    <property type="match status" value="1"/>
</dbReference>
<dbReference type="InterPro" id="IPR036397">
    <property type="entry name" value="RNaseH_sf"/>
</dbReference>
<evidence type="ECO:0000313" key="7">
    <source>
        <dbReference type="EMBL" id="TFC99789.1"/>
    </source>
</evidence>
<evidence type="ECO:0000313" key="8">
    <source>
        <dbReference type="Proteomes" id="UP000298355"/>
    </source>
</evidence>
<dbReference type="InterPro" id="IPR002176">
    <property type="entry name" value="X-over_junc_endoDNase_RuvC"/>
</dbReference>
<evidence type="ECO:0000256" key="1">
    <source>
        <dbReference type="ARBA" id="ARBA00009518"/>
    </source>
</evidence>
<evidence type="ECO:0000256" key="3">
    <source>
        <dbReference type="ARBA" id="ARBA00022842"/>
    </source>
</evidence>
<name>A0ABY2J4C3_9MICO</name>
<dbReference type="SUPFAM" id="SSF53098">
    <property type="entry name" value="Ribonuclease H-like"/>
    <property type="match status" value="1"/>
</dbReference>
<dbReference type="InterPro" id="IPR012337">
    <property type="entry name" value="RNaseH-like_sf"/>
</dbReference>
<protein>
    <recommendedName>
        <fullName evidence="9">Holliday junction nuclease RuvC</fullName>
    </recommendedName>
</protein>
<keyword evidence="2" id="KW-0227">DNA damage</keyword>
<organism evidence="7 8">
    <name type="scientific">Cryobacterium breve</name>
    <dbReference type="NCBI Taxonomy" id="1259258"/>
    <lineage>
        <taxon>Bacteria</taxon>
        <taxon>Bacillati</taxon>
        <taxon>Actinomycetota</taxon>
        <taxon>Actinomycetes</taxon>
        <taxon>Micrococcales</taxon>
        <taxon>Microbacteriaceae</taxon>
        <taxon>Cryobacterium</taxon>
    </lineage>
</organism>
<evidence type="ECO:0000256" key="2">
    <source>
        <dbReference type="ARBA" id="ARBA00022763"/>
    </source>
</evidence>
<dbReference type="Proteomes" id="UP000298355">
    <property type="component" value="Unassembled WGS sequence"/>
</dbReference>
<dbReference type="EMBL" id="SOGJ01000012">
    <property type="protein sequence ID" value="TFC99789.1"/>
    <property type="molecule type" value="Genomic_DNA"/>
</dbReference>